<keyword evidence="2" id="KW-1185">Reference proteome</keyword>
<dbReference type="OrthoDB" id="212084at2157"/>
<dbReference type="InterPro" id="IPR055828">
    <property type="entry name" value="DUF7405"/>
</dbReference>
<dbReference type="AlphaFoldDB" id="A0A7D5KRT9"/>
<organism evidence="1 2">
    <name type="scientific">Natrinema halophilum</name>
    <dbReference type="NCBI Taxonomy" id="1699371"/>
    <lineage>
        <taxon>Archaea</taxon>
        <taxon>Methanobacteriati</taxon>
        <taxon>Methanobacteriota</taxon>
        <taxon>Stenosarchaea group</taxon>
        <taxon>Halobacteria</taxon>
        <taxon>Halobacteriales</taxon>
        <taxon>Natrialbaceae</taxon>
        <taxon>Natrinema</taxon>
    </lineage>
</organism>
<name>A0A7D5KRT9_9EURY</name>
<dbReference type="InterPro" id="IPR006311">
    <property type="entry name" value="TAT_signal"/>
</dbReference>
<evidence type="ECO:0000313" key="2">
    <source>
        <dbReference type="Proteomes" id="UP000509241"/>
    </source>
</evidence>
<reference evidence="1 2" key="1">
    <citation type="submission" date="2020-07" db="EMBL/GenBank/DDBJ databases">
        <authorList>
            <person name="Cui H."/>
        </authorList>
    </citation>
    <scope>NUCLEOTIDE SEQUENCE [LARGE SCALE GENOMIC DNA]</scope>
    <source>
        <strain evidence="1 2">YPL8</strain>
    </source>
</reference>
<dbReference type="Pfam" id="PF24152">
    <property type="entry name" value="DUF7405"/>
    <property type="match status" value="1"/>
</dbReference>
<gene>
    <name evidence="1" type="ORF">HYG82_12800</name>
</gene>
<protein>
    <recommendedName>
        <fullName evidence="3">Tat pathway signal protein</fullName>
    </recommendedName>
</protein>
<sequence>MPCRHARIRTREQGDTRGLERREFMKSALTIGGASALSAAMGVTGLTGTVEASDGGVDAPDRRNRQHAWADFLERNAQDVPHLPAHQLLLFVNYDRSGEPTPEDRNEMEGALDQIEQAFQWNNEGVLFTVSYSRTYFERFDDELPQGIDLKRNREFIDSLDVPNEDPIPEDAEILIHLTSDTVANLLAVEEALWGEMDDLNGVPIEHTFEGLFDRPTGFPERRTGFVGSGVPREEIERDDIPEDAPLSMGFESLFQDAVPSEDDVTIVENQTLAKPMPPGPFAQGFIQHASSLNLELESWYDESLEMRTARMFSPYHHPDEIGEIADELGDTTDLEGLPMRDPEADDDIARRTQQDAEEFELVGHLQKLVRARFDLSERDADAESDGELDTTILRRDFNTTDMETESGLHFIALMRFNGYMAYVRKAMSGVGFQGSEEIPLIDEDEGPQGEPFVDHDDVDIPEEANGFHSQIEATRRGNFLLPPLSMRSLPQAQGCSVEINVSPRRNGQVVNLEERHVCVAVFDLTESPDGIEQAQFGRPKTVNQLRGANPVSRVFCDLTGDGTTDALLLFETNDLEFEPGEETGRIVMYNDRGEPIHRSVDLTVTESDRDPFWH</sequence>
<accession>A0A7D5KRT9</accession>
<evidence type="ECO:0000313" key="1">
    <source>
        <dbReference type="EMBL" id="QLG49677.1"/>
    </source>
</evidence>
<dbReference type="Proteomes" id="UP000509241">
    <property type="component" value="Chromosome"/>
</dbReference>
<evidence type="ECO:0008006" key="3">
    <source>
        <dbReference type="Google" id="ProtNLM"/>
    </source>
</evidence>
<dbReference type="PROSITE" id="PS51318">
    <property type="entry name" value="TAT"/>
    <property type="match status" value="1"/>
</dbReference>
<proteinExistence type="predicted"/>
<dbReference type="RefSeq" id="WP_179261455.1">
    <property type="nucleotide sequence ID" value="NZ_CP058601.1"/>
</dbReference>
<dbReference type="KEGG" id="haly:HYG82_12800"/>
<dbReference type="GeneID" id="56034185"/>
<dbReference type="EMBL" id="CP058601">
    <property type="protein sequence ID" value="QLG49677.1"/>
    <property type="molecule type" value="Genomic_DNA"/>
</dbReference>